<dbReference type="OrthoDB" id="9811016at2"/>
<protein>
    <recommendedName>
        <fullName evidence="2 3">Segregation and condensation protein A</fullName>
    </recommendedName>
</protein>
<dbReference type="Proteomes" id="UP000245423">
    <property type="component" value="Chromosome 1"/>
</dbReference>
<reference evidence="4 5" key="1">
    <citation type="submission" date="2016-11" db="EMBL/GenBank/DDBJ databases">
        <authorList>
            <person name="Manzoor S."/>
        </authorList>
    </citation>
    <scope>NUCLEOTIDE SEQUENCE [LARGE SCALE GENOMIC DNA]</scope>
    <source>
        <strain evidence="4">Clostridium ultunense strain Esp</strain>
    </source>
</reference>
<keyword evidence="3" id="KW-0963">Cytoplasm</keyword>
<keyword evidence="3" id="KW-0131">Cell cycle</keyword>
<dbReference type="PANTHER" id="PTHR33969:SF2">
    <property type="entry name" value="SEGREGATION AND CONDENSATION PROTEIN A"/>
    <property type="match status" value="1"/>
</dbReference>
<keyword evidence="3" id="KW-0132">Cell division</keyword>
<comment type="function">
    <text evidence="3">Participates in chromosomal partition during cell division. May act via the formation of a condensin-like complex containing Smc and ScpB that pull DNA away from mid-cell into both cell halves.</text>
</comment>
<evidence type="ECO:0000256" key="2">
    <source>
        <dbReference type="ARBA" id="ARBA00044777"/>
    </source>
</evidence>
<dbReference type="RefSeq" id="WP_005582866.1">
    <property type="nucleotide sequence ID" value="NZ_LT669839.1"/>
</dbReference>
<comment type="similarity">
    <text evidence="3">Belongs to the ScpA family.</text>
</comment>
<sequence>MDYKIVLETFEGPMDLLLHLIDKAQIDIYDIPINEITEQYLDYIARMEELDLEITSDFLLMAATLLEIKSKLLLPQKNNKDEDEQLKMDDVDPRLELVKKLVEYKKYKLASTKFRNLEKVQNKVYYKPQEDLSYFINEEEDLEQMDLKELVKAFNNILEKRRKTQTSLKINEIQKEEYTLDECIEKIKDSLKEKKSVKFSTLIGENPNRKEIVVTFLSLLELIRTKYIRIYQEDNFSDIIIYENDKEGV</sequence>
<name>M1YRP2_9FIRM</name>
<dbReference type="HOGENOM" id="CLU_038686_3_0_9"/>
<organism evidence="4 5">
    <name type="scientific">[Clostridium] ultunense Esp</name>
    <dbReference type="NCBI Taxonomy" id="1288971"/>
    <lineage>
        <taxon>Bacteria</taxon>
        <taxon>Bacillati</taxon>
        <taxon>Bacillota</taxon>
        <taxon>Tissierellia</taxon>
        <taxon>Tissierellales</taxon>
        <taxon>Tepidimicrobiaceae</taxon>
        <taxon>Schnuerera</taxon>
    </lineage>
</organism>
<dbReference type="GO" id="GO:0051301">
    <property type="term" value="P:cell division"/>
    <property type="evidence" value="ECO:0007669"/>
    <property type="project" value="UniProtKB-KW"/>
</dbReference>
<proteinExistence type="inferred from homology"/>
<dbReference type="HAMAP" id="MF_01805">
    <property type="entry name" value="ScpA"/>
    <property type="match status" value="1"/>
</dbReference>
<accession>M1YRP2</accession>
<dbReference type="InterPro" id="IPR003768">
    <property type="entry name" value="ScpA"/>
</dbReference>
<evidence type="ECO:0000256" key="3">
    <source>
        <dbReference type="HAMAP-Rule" id="MF_01805"/>
    </source>
</evidence>
<comment type="subunit">
    <text evidence="3">Component of a cohesin-like complex composed of ScpA, ScpB and the Smc homodimer, in which ScpA and ScpB bind to the head domain of Smc. The presence of the three proteins is required for the association of the complex with DNA.</text>
</comment>
<dbReference type="InterPro" id="IPR023093">
    <property type="entry name" value="ScpA-like_C"/>
</dbReference>
<gene>
    <name evidence="3 4" type="primary">scpA</name>
    <name evidence="4" type="ORF">CUESP1_1768</name>
</gene>
<dbReference type="Gene3D" id="6.10.250.2410">
    <property type="match status" value="1"/>
</dbReference>
<evidence type="ECO:0000256" key="1">
    <source>
        <dbReference type="ARBA" id="ARBA00022829"/>
    </source>
</evidence>
<dbReference type="GO" id="GO:0007059">
    <property type="term" value="P:chromosome segregation"/>
    <property type="evidence" value="ECO:0007669"/>
    <property type="project" value="UniProtKB-UniRule"/>
</dbReference>
<evidence type="ECO:0000313" key="5">
    <source>
        <dbReference type="Proteomes" id="UP000245423"/>
    </source>
</evidence>
<dbReference type="EMBL" id="LT669839">
    <property type="protein sequence ID" value="SHD77131.1"/>
    <property type="molecule type" value="Genomic_DNA"/>
</dbReference>
<dbReference type="AlphaFoldDB" id="M1YRP2"/>
<dbReference type="PANTHER" id="PTHR33969">
    <property type="entry name" value="SEGREGATION AND CONDENSATION PROTEIN A"/>
    <property type="match status" value="1"/>
</dbReference>
<dbReference type="GO" id="GO:0006260">
    <property type="term" value="P:DNA replication"/>
    <property type="evidence" value="ECO:0007669"/>
    <property type="project" value="UniProtKB-UniRule"/>
</dbReference>
<dbReference type="Pfam" id="PF02616">
    <property type="entry name" value="SMC_ScpA"/>
    <property type="match status" value="1"/>
</dbReference>
<comment type="subcellular location">
    <subcellularLocation>
        <location evidence="3">Cytoplasm</location>
    </subcellularLocation>
    <text evidence="3">Associated with two foci at the outer edges of the nucleoid region in young cells, and at four foci within both cell halves in older cells.</text>
</comment>
<evidence type="ECO:0000313" key="4">
    <source>
        <dbReference type="EMBL" id="SHD77131.1"/>
    </source>
</evidence>
<dbReference type="GO" id="GO:0005737">
    <property type="term" value="C:cytoplasm"/>
    <property type="evidence" value="ECO:0007669"/>
    <property type="project" value="UniProtKB-SubCell"/>
</dbReference>
<keyword evidence="1 3" id="KW-0159">Chromosome partition</keyword>
<keyword evidence="5" id="KW-1185">Reference proteome</keyword>
<dbReference type="Gene3D" id="1.10.10.580">
    <property type="entry name" value="Structural maintenance of chromosome 1. Chain E"/>
    <property type="match status" value="1"/>
</dbReference>